<evidence type="ECO:0000256" key="2">
    <source>
        <dbReference type="ARBA" id="ARBA00022614"/>
    </source>
</evidence>
<proteinExistence type="inferred from homology"/>
<dbReference type="SUPFAM" id="SSF52047">
    <property type="entry name" value="RNI-like"/>
    <property type="match status" value="1"/>
</dbReference>
<dbReference type="eggNOG" id="KOG4658">
    <property type="taxonomic scope" value="Eukaryota"/>
</dbReference>
<comment type="similarity">
    <text evidence="1">Belongs to the disease resistance NB-LRR family.</text>
</comment>
<dbReference type="GO" id="GO:0005524">
    <property type="term" value="F:ATP binding"/>
    <property type="evidence" value="ECO:0007669"/>
    <property type="project" value="UniProtKB-KW"/>
</dbReference>
<dbReference type="RefSeq" id="XP_012573941.1">
    <property type="nucleotide sequence ID" value="XM_012718487.2"/>
</dbReference>
<dbReference type="RefSeq" id="XP_012573942.1">
    <property type="nucleotide sequence ID" value="XM_012718488.2"/>
</dbReference>
<feature type="domain" description="Disease resistance protein At4g27190-like leucine-rich repeats" evidence="9">
    <location>
        <begin position="831"/>
        <end position="870"/>
    </location>
</feature>
<dbReference type="InterPro" id="IPR032675">
    <property type="entry name" value="LRR_dom_sf"/>
</dbReference>
<dbReference type="PANTHER" id="PTHR33463:SF183">
    <property type="entry name" value="NB-ARC DOMAIN DISEASE RESISTANCE PROTEIN"/>
    <property type="match status" value="1"/>
</dbReference>
<dbReference type="GO" id="GO:0006952">
    <property type="term" value="P:defense response"/>
    <property type="evidence" value="ECO:0007669"/>
    <property type="project" value="UniProtKB-KW"/>
</dbReference>
<keyword evidence="3" id="KW-0677">Repeat</keyword>
<dbReference type="FunFam" id="3.40.50.300:FF:001091">
    <property type="entry name" value="Probable disease resistance protein At1g61300"/>
    <property type="match status" value="1"/>
</dbReference>
<protein>
    <submittedName>
        <fullName evidence="11 12">Disease resistance protein At5g05400 isoform X1</fullName>
    </submittedName>
</protein>
<evidence type="ECO:0000256" key="4">
    <source>
        <dbReference type="ARBA" id="ARBA00022741"/>
    </source>
</evidence>
<feature type="domain" description="Disease resistance protein At4g27190-like leucine-rich repeats" evidence="9">
    <location>
        <begin position="1104"/>
        <end position="1210"/>
    </location>
</feature>
<dbReference type="Gene3D" id="3.40.50.300">
    <property type="entry name" value="P-loop containing nucleotide triphosphate hydrolases"/>
    <property type="match status" value="1"/>
</dbReference>
<dbReference type="SUPFAM" id="SSF52540">
    <property type="entry name" value="P-loop containing nucleoside triphosphate hydrolases"/>
    <property type="match status" value="1"/>
</dbReference>
<keyword evidence="4" id="KW-0547">Nucleotide-binding</keyword>
<evidence type="ECO:0000256" key="5">
    <source>
        <dbReference type="ARBA" id="ARBA00022821"/>
    </source>
</evidence>
<dbReference type="Gene3D" id="1.10.8.430">
    <property type="entry name" value="Helical domain of apoptotic protease-activating factors"/>
    <property type="match status" value="1"/>
</dbReference>
<evidence type="ECO:0000313" key="13">
    <source>
        <dbReference type="RefSeq" id="XP_012573942.1"/>
    </source>
</evidence>
<dbReference type="Gene3D" id="3.80.10.10">
    <property type="entry name" value="Ribonuclease Inhibitor"/>
    <property type="match status" value="2"/>
</dbReference>
<keyword evidence="2" id="KW-0433">Leucine-rich repeat</keyword>
<evidence type="ECO:0000259" key="9">
    <source>
        <dbReference type="Pfam" id="PF23247"/>
    </source>
</evidence>
<dbReference type="GeneID" id="101497997"/>
<dbReference type="RefSeq" id="XP_073220072.1">
    <property type="nucleotide sequence ID" value="XM_073363971.1"/>
</dbReference>
<dbReference type="InterPro" id="IPR042197">
    <property type="entry name" value="Apaf_helical"/>
</dbReference>
<dbReference type="OrthoDB" id="971758at2759"/>
<dbReference type="Proteomes" id="UP000087171">
    <property type="component" value="Chromosome Ca7"/>
</dbReference>
<dbReference type="PANTHER" id="PTHR33463">
    <property type="entry name" value="NB-ARC DOMAIN-CONTAINING PROTEIN-RELATED"/>
    <property type="match status" value="1"/>
</dbReference>
<dbReference type="InterPro" id="IPR027417">
    <property type="entry name" value="P-loop_NTPase"/>
</dbReference>
<evidence type="ECO:0000256" key="7">
    <source>
        <dbReference type="SAM" id="Coils"/>
    </source>
</evidence>
<sequence length="1235" mass="140897">MVDVAISIVVTVVEHLVGPTIRGGKCLLCVKKFIRDLENEKKDLVFERDNLFGLIEQAKHRTEEIEKPVEQWLNDVKKLLEEVEDLEQRMTENTSCFQGTCPTWKRYRLCKQMVKKIEAIGKFKGKSKNIQPFSHRAPLPGIQYESSENFTYFESTKVANDQILKALQDDDIYMIGVYGMGGTGKTTLVNEVGKKVEALKFFDKTILITMSQTPNIRDIQGKIADVLNLKLEEESDEGRAQRLWLSLKENKRILIIVDDLWREFNLNDIGIHLDNNNKGAWKILITTRNQHICDLMHCQKKIHLGLLCEDESWTLFKKHAHIDDSLSKSLDGVPQKVCLECKGLPIAIKAVGSSLKGKSIADWKVAFHMLTHSEAVDDHVEGVGAALSCLKLSYDYLSDKQKLIFLMCSMFPEDYKISIEDMIRYAVGLGLGGRFSLDSARDDIEATINRLLESCLLMYARESKEYVKMHDTVRDTALWIAKRLENHKIVVNVDKPVNTLERDDFIRDCYALSLWYPKQDQNFHQLRAPNLEIIFLHSRRWKSFDLSHATFQGIKGLKVLSLINNGSGHPSLSLPSSTHSLTNLRTLRLNGLKLDNIYFIESLTGLEVLDLQRCILNELPNRKGKLKRLKLLDLSRCRFLQDKYNAAIGKCSQLEELYASKCMPKEYLYQSVMDIITLPMLQRFVIHTTNLTRDFSKNSRHLEVMDLNISNLKASKKNLLQIAETVHLIHLHGGCKNIMPDMIGVMGGLSCFTCLCLEGCPEIEYIFNTTSDSEVKCLVPKLVELVLLELENLEELCRGPPLQVLSFFEKLEKLEIQQCMKLHIIFPWECNLQNLKILKIANCTSGEVLFSMSVAHSLQQLEVLEVAHCDELKHITATGREHGSNSGNEIVQTPVKSSHFVMSRLKKLHISYCKKLESLLPICCVEGLAPLEEIQIIRVPMLKLVFGACDHQHHSSRQYPNQNMHPYLKLLKLTNLDNLIGVCPENNCEKWPSSTALIVERCPKLSVSWIATMAGSKEREKVVKIEKMTLRGFSELNLISRVGPSPRHILSLHCLQRLALSNCKNLSSIFSINVHRSLPELISFQIYRCHELEQIITENKEFVQLSNTDVWFPKLQDIKVVNCKKMKTLFSVAMIRMLPKLSSLEISGVTQLEEVFRCGNGDNNINDVEIGLANLSTIELHKLPSFVDICKGLKLRSAKVKHVDIVECPKIDPSLREIQLQLEGTEDKRRRQLKI</sequence>
<feature type="domain" description="NB-ARC" evidence="8">
    <location>
        <begin position="161"/>
        <end position="320"/>
    </location>
</feature>
<evidence type="ECO:0000313" key="11">
    <source>
        <dbReference type="RefSeq" id="XP_004509975.1"/>
    </source>
</evidence>
<evidence type="ECO:0000256" key="3">
    <source>
        <dbReference type="ARBA" id="ARBA00022737"/>
    </source>
</evidence>
<dbReference type="InterPro" id="IPR036388">
    <property type="entry name" value="WH-like_DNA-bd_sf"/>
</dbReference>
<evidence type="ECO:0000256" key="6">
    <source>
        <dbReference type="ARBA" id="ARBA00022840"/>
    </source>
</evidence>
<evidence type="ECO:0000256" key="1">
    <source>
        <dbReference type="ARBA" id="ARBA00008894"/>
    </source>
</evidence>
<dbReference type="RefSeq" id="XP_012573943.1">
    <property type="nucleotide sequence ID" value="XM_012718489.2"/>
</dbReference>
<evidence type="ECO:0000259" key="8">
    <source>
        <dbReference type="Pfam" id="PF00931"/>
    </source>
</evidence>
<keyword evidence="10" id="KW-1185">Reference proteome</keyword>
<dbReference type="InterPro" id="IPR002182">
    <property type="entry name" value="NB-ARC"/>
</dbReference>
<keyword evidence="6" id="KW-0067">ATP-binding</keyword>
<evidence type="ECO:0000313" key="10">
    <source>
        <dbReference type="Proteomes" id="UP000087171"/>
    </source>
</evidence>
<name>A0A1S3EG51_CICAR</name>
<dbReference type="InterPro" id="IPR057135">
    <property type="entry name" value="At4g27190-like_LRR"/>
</dbReference>
<keyword evidence="5" id="KW-0611">Plant defense</keyword>
<evidence type="ECO:0000313" key="12">
    <source>
        <dbReference type="RefSeq" id="XP_012573941.1"/>
    </source>
</evidence>
<dbReference type="AlphaFoldDB" id="A0A1S3EG51"/>
<dbReference type="Gene3D" id="1.10.10.10">
    <property type="entry name" value="Winged helix-like DNA-binding domain superfamily/Winged helix DNA-binding domain"/>
    <property type="match status" value="1"/>
</dbReference>
<dbReference type="Pfam" id="PF00931">
    <property type="entry name" value="NB-ARC"/>
    <property type="match status" value="1"/>
</dbReference>
<organism evidence="10 12">
    <name type="scientific">Cicer arietinum</name>
    <name type="common">Chickpea</name>
    <name type="synonym">Garbanzo</name>
    <dbReference type="NCBI Taxonomy" id="3827"/>
    <lineage>
        <taxon>Eukaryota</taxon>
        <taxon>Viridiplantae</taxon>
        <taxon>Streptophyta</taxon>
        <taxon>Embryophyta</taxon>
        <taxon>Tracheophyta</taxon>
        <taxon>Spermatophyta</taxon>
        <taxon>Magnoliopsida</taxon>
        <taxon>eudicotyledons</taxon>
        <taxon>Gunneridae</taxon>
        <taxon>Pentapetalae</taxon>
        <taxon>rosids</taxon>
        <taxon>fabids</taxon>
        <taxon>Fabales</taxon>
        <taxon>Fabaceae</taxon>
        <taxon>Papilionoideae</taxon>
        <taxon>50 kb inversion clade</taxon>
        <taxon>NPAAA clade</taxon>
        <taxon>Hologalegina</taxon>
        <taxon>IRL clade</taxon>
        <taxon>Cicereae</taxon>
        <taxon>Cicer</taxon>
    </lineage>
</organism>
<reference evidence="10" key="1">
    <citation type="journal article" date="2013" name="Nat. Biotechnol.">
        <title>Draft genome sequence of chickpea (Cicer arietinum) provides a resource for trait improvement.</title>
        <authorList>
            <person name="Varshney R.K."/>
            <person name="Song C."/>
            <person name="Saxena R.K."/>
            <person name="Azam S."/>
            <person name="Yu S."/>
            <person name="Sharpe A.G."/>
            <person name="Cannon S."/>
            <person name="Baek J."/>
            <person name="Rosen B.D."/>
            <person name="Tar'an B."/>
            <person name="Millan T."/>
            <person name="Zhang X."/>
            <person name="Ramsay L.D."/>
            <person name="Iwata A."/>
            <person name="Wang Y."/>
            <person name="Nelson W."/>
            <person name="Farmer A.D."/>
            <person name="Gaur P.M."/>
            <person name="Soderlund C."/>
            <person name="Penmetsa R.V."/>
            <person name="Xu C."/>
            <person name="Bharti A.K."/>
            <person name="He W."/>
            <person name="Winter P."/>
            <person name="Zhao S."/>
            <person name="Hane J.K."/>
            <person name="Carrasquilla-Garcia N."/>
            <person name="Condie J.A."/>
            <person name="Upadhyaya H.D."/>
            <person name="Luo M.C."/>
            <person name="Thudi M."/>
            <person name="Gowda C.L."/>
            <person name="Singh N.P."/>
            <person name="Lichtenzveig J."/>
            <person name="Gali K.K."/>
            <person name="Rubio J."/>
            <person name="Nadarajan N."/>
            <person name="Dolezel J."/>
            <person name="Bansal K.C."/>
            <person name="Xu X."/>
            <person name="Edwards D."/>
            <person name="Zhang G."/>
            <person name="Kahl G."/>
            <person name="Gil J."/>
            <person name="Singh K.B."/>
            <person name="Datta S.K."/>
            <person name="Jackson S.A."/>
            <person name="Wang J."/>
            <person name="Cook D.R."/>
        </authorList>
    </citation>
    <scope>NUCLEOTIDE SEQUENCE [LARGE SCALE GENOMIC DNA]</scope>
    <source>
        <strain evidence="10">cv. CDC Frontier</strain>
    </source>
</reference>
<dbReference type="SUPFAM" id="SSF52058">
    <property type="entry name" value="L domain-like"/>
    <property type="match status" value="1"/>
</dbReference>
<dbReference type="InterPro" id="IPR050905">
    <property type="entry name" value="Plant_NBS-LRR"/>
</dbReference>
<feature type="domain" description="Disease resistance protein At4g27190-like leucine-rich repeats" evidence="9">
    <location>
        <begin position="1016"/>
        <end position="1089"/>
    </location>
</feature>
<feature type="coiled-coil region" evidence="7">
    <location>
        <begin position="69"/>
        <end position="96"/>
    </location>
</feature>
<evidence type="ECO:0000313" key="14">
    <source>
        <dbReference type="RefSeq" id="XP_012573943.1"/>
    </source>
</evidence>
<accession>A0A1S3EG51</accession>
<dbReference type="RefSeq" id="XP_004509975.1">
    <property type="nucleotide sequence ID" value="XM_004509918.3"/>
</dbReference>
<dbReference type="Pfam" id="PF23247">
    <property type="entry name" value="LRR_RPS2"/>
    <property type="match status" value="4"/>
</dbReference>
<dbReference type="PaxDb" id="3827-XP_004509975.1"/>
<dbReference type="PRINTS" id="PR00364">
    <property type="entry name" value="DISEASERSIST"/>
</dbReference>
<gene>
    <name evidence="11 12 13 14" type="primary">LOC101497997</name>
</gene>
<dbReference type="GO" id="GO:0043531">
    <property type="term" value="F:ADP binding"/>
    <property type="evidence" value="ECO:0007669"/>
    <property type="project" value="InterPro"/>
</dbReference>
<keyword evidence="7" id="KW-0175">Coiled coil</keyword>
<feature type="domain" description="Disease resistance protein At4g27190-like leucine-rich repeats" evidence="9">
    <location>
        <begin position="887"/>
        <end position="1007"/>
    </location>
</feature>
<reference evidence="11 12" key="2">
    <citation type="submission" date="2025-04" db="UniProtKB">
        <authorList>
            <consortium name="RefSeq"/>
        </authorList>
    </citation>
    <scope>IDENTIFICATION</scope>
    <source>
        <tissue evidence="11 12">Etiolated seedlings</tissue>
    </source>
</reference>